<evidence type="ECO:0000313" key="4">
    <source>
        <dbReference type="Proteomes" id="UP000653493"/>
    </source>
</evidence>
<comment type="caution">
    <text evidence="3">The sequence shown here is derived from an EMBL/GenBank/DDBJ whole genome shotgun (WGS) entry which is preliminary data.</text>
</comment>
<organism evidence="3 4">
    <name type="scientific">Streptomyces griseoviridis</name>
    <dbReference type="NCBI Taxonomy" id="45398"/>
    <lineage>
        <taxon>Bacteria</taxon>
        <taxon>Bacillati</taxon>
        <taxon>Actinomycetota</taxon>
        <taxon>Actinomycetes</taxon>
        <taxon>Kitasatosporales</taxon>
        <taxon>Streptomycetaceae</taxon>
        <taxon>Streptomyces</taxon>
    </lineage>
</organism>
<feature type="region of interest" description="Disordered" evidence="1">
    <location>
        <begin position="1"/>
        <end position="65"/>
    </location>
</feature>
<evidence type="ECO:0000256" key="1">
    <source>
        <dbReference type="SAM" id="MobiDB-lite"/>
    </source>
</evidence>
<reference evidence="3" key="1">
    <citation type="journal article" date="2014" name="Int. J. Syst. Evol. Microbiol.">
        <title>Complete genome sequence of Corynebacterium casei LMG S-19264T (=DSM 44701T), isolated from a smear-ripened cheese.</title>
        <authorList>
            <consortium name="US DOE Joint Genome Institute (JGI-PGF)"/>
            <person name="Walter F."/>
            <person name="Albersmeier A."/>
            <person name="Kalinowski J."/>
            <person name="Ruckert C."/>
        </authorList>
    </citation>
    <scope>NUCLEOTIDE SEQUENCE</scope>
    <source>
        <strain evidence="3">JCM 4234</strain>
    </source>
</reference>
<dbReference type="Proteomes" id="UP000653493">
    <property type="component" value="Unassembled WGS sequence"/>
</dbReference>
<dbReference type="InterPro" id="IPR007278">
    <property type="entry name" value="DUF397"/>
</dbReference>
<protein>
    <recommendedName>
        <fullName evidence="2">DUF397 domain-containing protein</fullName>
    </recommendedName>
</protein>
<reference evidence="3" key="2">
    <citation type="submission" date="2020-09" db="EMBL/GenBank/DDBJ databases">
        <authorList>
            <person name="Sun Q."/>
            <person name="Ohkuma M."/>
        </authorList>
    </citation>
    <scope>NUCLEOTIDE SEQUENCE</scope>
    <source>
        <strain evidence="3">JCM 4234</strain>
    </source>
</reference>
<proteinExistence type="predicted"/>
<sequence length="79" mass="8010">MTTRSPASRPGTRPWAAPTSRAAGPPWTRSSRGAGKGGDRAEAATTGPTAVRDSKRPGGAHLSVGAGQWAAFARRAARG</sequence>
<evidence type="ECO:0000259" key="2">
    <source>
        <dbReference type="Pfam" id="PF04149"/>
    </source>
</evidence>
<feature type="domain" description="DUF397" evidence="2">
    <location>
        <begin position="27"/>
        <end position="76"/>
    </location>
</feature>
<dbReference type="Pfam" id="PF04149">
    <property type="entry name" value="DUF397"/>
    <property type="match status" value="1"/>
</dbReference>
<dbReference type="AlphaFoldDB" id="A0A918LA53"/>
<name>A0A918LA53_STRGD</name>
<evidence type="ECO:0000313" key="3">
    <source>
        <dbReference type="EMBL" id="GGS24046.1"/>
    </source>
</evidence>
<keyword evidence="4" id="KW-1185">Reference proteome</keyword>
<accession>A0A918LA53</accession>
<dbReference type="EMBL" id="BMSL01000002">
    <property type="protein sequence ID" value="GGS24046.1"/>
    <property type="molecule type" value="Genomic_DNA"/>
</dbReference>
<gene>
    <name evidence="3" type="ORF">GCM10010238_10210</name>
</gene>